<feature type="signal peptide" evidence="1">
    <location>
        <begin position="1"/>
        <end position="26"/>
    </location>
</feature>
<protein>
    <recommendedName>
        <fullName evidence="4">26 kDa periplasmic immunogenic protein</fullName>
    </recommendedName>
</protein>
<feature type="chain" id="PRO_5011560482" description="26 kDa periplasmic immunogenic protein" evidence="1">
    <location>
        <begin position="27"/>
        <end position="244"/>
    </location>
</feature>
<sequence>MNRKQVAAVLLGIGVGLSFAPGSVLAQEARDVAQATLTVTGEGIVTVAPDMATLDLGAVAEDAEAAVAMRDVSARMSEVMTQLEQAGIAPEDIQTSSLSVHPQYIPRPDPDDTTPRVERFEASSELTVRVRDLDQLGTLLDAVVQNGANLMRGLSFGLQDTEKSQDDARTRAVEDAMRKAALYADAAGVTLGNVLSIQEHGAMASPKVFRADAAPFAAESMPVAQGEISVTAGVTMTFSMSPAE</sequence>
<dbReference type="OrthoDB" id="9813144at2"/>
<evidence type="ECO:0000256" key="1">
    <source>
        <dbReference type="SAM" id="SignalP"/>
    </source>
</evidence>
<dbReference type="AlphaFoldDB" id="A0A1I1LFP8"/>
<dbReference type="Gene3D" id="3.30.70.2970">
    <property type="entry name" value="Protein of unknown function (DUF541), domain 2"/>
    <property type="match status" value="1"/>
</dbReference>
<evidence type="ECO:0008006" key="4">
    <source>
        <dbReference type="Google" id="ProtNLM"/>
    </source>
</evidence>
<evidence type="ECO:0000313" key="3">
    <source>
        <dbReference type="Proteomes" id="UP000198728"/>
    </source>
</evidence>
<keyword evidence="3" id="KW-1185">Reference proteome</keyword>
<proteinExistence type="predicted"/>
<dbReference type="InterPro" id="IPR052022">
    <property type="entry name" value="26kDa_periplasmic_antigen"/>
</dbReference>
<accession>A0A1I1LFP8</accession>
<dbReference type="PANTHER" id="PTHR34387">
    <property type="entry name" value="SLR1258 PROTEIN"/>
    <property type="match status" value="1"/>
</dbReference>
<reference evidence="2 3" key="1">
    <citation type="submission" date="2016-10" db="EMBL/GenBank/DDBJ databases">
        <authorList>
            <person name="de Groot N.N."/>
        </authorList>
    </citation>
    <scope>NUCLEOTIDE SEQUENCE [LARGE SCALE GENOMIC DNA]</scope>
    <source>
        <strain evidence="2 3">DSM 19548</strain>
    </source>
</reference>
<dbReference type="Proteomes" id="UP000198728">
    <property type="component" value="Unassembled WGS sequence"/>
</dbReference>
<dbReference type="GO" id="GO:0006974">
    <property type="term" value="P:DNA damage response"/>
    <property type="evidence" value="ECO:0007669"/>
    <property type="project" value="TreeGrafter"/>
</dbReference>
<dbReference type="Pfam" id="PF04402">
    <property type="entry name" value="SIMPL"/>
    <property type="match status" value="1"/>
</dbReference>
<gene>
    <name evidence="2" type="ORF">SAMN04488094_108103</name>
</gene>
<dbReference type="RefSeq" id="WP_093361298.1">
    <property type="nucleotide sequence ID" value="NZ_FOLG01000008.1"/>
</dbReference>
<name>A0A1I1LFP8_9RHOB</name>
<dbReference type="PANTHER" id="PTHR34387:SF1">
    <property type="entry name" value="PERIPLASMIC IMMUNOGENIC PROTEIN"/>
    <property type="match status" value="1"/>
</dbReference>
<dbReference type="Gene3D" id="3.30.110.170">
    <property type="entry name" value="Protein of unknown function (DUF541), domain 1"/>
    <property type="match status" value="1"/>
</dbReference>
<dbReference type="STRING" id="441112.SAMN04488094_108103"/>
<organism evidence="2 3">
    <name type="scientific">Tropicimonas isoalkanivorans</name>
    <dbReference type="NCBI Taxonomy" id="441112"/>
    <lineage>
        <taxon>Bacteria</taxon>
        <taxon>Pseudomonadati</taxon>
        <taxon>Pseudomonadota</taxon>
        <taxon>Alphaproteobacteria</taxon>
        <taxon>Rhodobacterales</taxon>
        <taxon>Roseobacteraceae</taxon>
        <taxon>Tropicimonas</taxon>
    </lineage>
</organism>
<evidence type="ECO:0000313" key="2">
    <source>
        <dbReference type="EMBL" id="SFC71987.1"/>
    </source>
</evidence>
<keyword evidence="1" id="KW-0732">Signal</keyword>
<dbReference type="EMBL" id="FOLG01000008">
    <property type="protein sequence ID" value="SFC71987.1"/>
    <property type="molecule type" value="Genomic_DNA"/>
</dbReference>
<dbReference type="InterPro" id="IPR007497">
    <property type="entry name" value="SIMPL/DUF541"/>
</dbReference>